<protein>
    <submittedName>
        <fullName evidence="1">Uncharacterized protein</fullName>
    </submittedName>
</protein>
<gene>
    <name evidence="1" type="ORF">DHEL01_v202711</name>
</gene>
<keyword evidence="2" id="KW-1185">Reference proteome</keyword>
<dbReference type="AlphaFoldDB" id="A0A2P5I8Q2"/>
<reference evidence="1" key="1">
    <citation type="submission" date="2017-09" db="EMBL/GenBank/DDBJ databases">
        <title>Polyketide synthases of a Diaporthe helianthi virulent isolate.</title>
        <authorList>
            <person name="Baroncelli R."/>
        </authorList>
    </citation>
    <scope>NUCLEOTIDE SEQUENCE [LARGE SCALE GENOMIC DNA]</scope>
    <source>
        <strain evidence="1">7/96</strain>
    </source>
</reference>
<dbReference type="OrthoDB" id="5985073at2759"/>
<dbReference type="EMBL" id="MAVT02000152">
    <property type="protein sequence ID" value="POS78892.1"/>
    <property type="molecule type" value="Genomic_DNA"/>
</dbReference>
<organism evidence="1 2">
    <name type="scientific">Diaporthe helianthi</name>
    <dbReference type="NCBI Taxonomy" id="158607"/>
    <lineage>
        <taxon>Eukaryota</taxon>
        <taxon>Fungi</taxon>
        <taxon>Dikarya</taxon>
        <taxon>Ascomycota</taxon>
        <taxon>Pezizomycotina</taxon>
        <taxon>Sordariomycetes</taxon>
        <taxon>Sordariomycetidae</taxon>
        <taxon>Diaporthales</taxon>
        <taxon>Diaporthaceae</taxon>
        <taxon>Diaporthe</taxon>
    </lineage>
</organism>
<evidence type="ECO:0000313" key="1">
    <source>
        <dbReference type="EMBL" id="POS78892.1"/>
    </source>
</evidence>
<dbReference type="InParanoid" id="A0A2P5I8Q2"/>
<name>A0A2P5I8Q2_DIAHE</name>
<proteinExistence type="predicted"/>
<comment type="caution">
    <text evidence="1">The sequence shown here is derived from an EMBL/GenBank/DDBJ whole genome shotgun (WGS) entry which is preliminary data.</text>
</comment>
<accession>A0A2P5I8Q2</accession>
<sequence length="280" mass="32216">MVPTKISDQIHQDFLKDDHGPWKYFTLNLILPPVHHLHKSPLPCRETPEEHQAASRSLLAGTRELFKGLQSIQLYIDWRERREKVCKPLIDPDGLHLTICIRGQDISVPYEESLPWLHRVYHSHRLHLIPSITATTLAHITWITKLTIDQAATTEHDEGNNLFAGVHPFSLRTPLELAARLTALQVGEEHFPPAVRTEEDEEVDEDYEDDQVVLTKGYEHDARKYDLFWVEPLLEAFGEALRGMPSLEVAELFAWLMWEPSDEREQGHGADGSRDEDVFS</sequence>
<dbReference type="Proteomes" id="UP000094444">
    <property type="component" value="Unassembled WGS sequence"/>
</dbReference>
<evidence type="ECO:0000313" key="2">
    <source>
        <dbReference type="Proteomes" id="UP000094444"/>
    </source>
</evidence>